<evidence type="ECO:0000256" key="1">
    <source>
        <dbReference type="ARBA" id="ARBA00004141"/>
    </source>
</evidence>
<dbReference type="PANTHER" id="PTHR10846">
    <property type="entry name" value="SODIUM/POTASSIUM/CALCIUM EXCHANGER"/>
    <property type="match status" value="1"/>
</dbReference>
<name>B9LPU0_HALLT</name>
<dbReference type="AlphaFoldDB" id="B9LPU0"/>
<feature type="transmembrane region" description="Helical" evidence="5">
    <location>
        <begin position="6"/>
        <end position="28"/>
    </location>
</feature>
<feature type="transmembrane region" description="Helical" evidence="5">
    <location>
        <begin position="131"/>
        <end position="149"/>
    </location>
</feature>
<feature type="domain" description="Sodium/calcium exchanger membrane region" evidence="6">
    <location>
        <begin position="10"/>
        <end position="148"/>
    </location>
</feature>
<protein>
    <submittedName>
        <fullName evidence="7">Na+/Ca+ antiporter, CaCA family</fullName>
    </submittedName>
</protein>
<dbReference type="GO" id="GO:0008273">
    <property type="term" value="F:calcium, potassium:sodium antiporter activity"/>
    <property type="evidence" value="ECO:0007669"/>
    <property type="project" value="TreeGrafter"/>
</dbReference>
<evidence type="ECO:0000313" key="8">
    <source>
        <dbReference type="Proteomes" id="UP000000740"/>
    </source>
</evidence>
<feature type="domain" description="Sodium/calcium exchanger membrane region" evidence="6">
    <location>
        <begin position="183"/>
        <end position="310"/>
    </location>
</feature>
<keyword evidence="2 5" id="KW-0812">Transmembrane</keyword>
<dbReference type="GO" id="GO:0006874">
    <property type="term" value="P:intracellular calcium ion homeostasis"/>
    <property type="evidence" value="ECO:0007669"/>
    <property type="project" value="TreeGrafter"/>
</dbReference>
<accession>B9LPU0</accession>
<feature type="transmembrane region" description="Helical" evidence="5">
    <location>
        <begin position="250"/>
        <end position="268"/>
    </location>
</feature>
<evidence type="ECO:0000259" key="6">
    <source>
        <dbReference type="Pfam" id="PF01699"/>
    </source>
</evidence>
<feature type="transmembrane region" description="Helical" evidence="5">
    <location>
        <begin position="83"/>
        <end position="99"/>
    </location>
</feature>
<dbReference type="RefSeq" id="WP_015910514.1">
    <property type="nucleotide sequence ID" value="NC_012029.1"/>
</dbReference>
<reference evidence="7 8" key="1">
    <citation type="journal article" date="2016" name="Stand. Genomic Sci.">
        <title>Complete genome sequence of the Antarctic Halorubrum lacusprofundi type strain ACAM 34.</title>
        <authorList>
            <person name="Anderson I.J."/>
            <person name="DasSarma P."/>
            <person name="Lucas S."/>
            <person name="Copeland A."/>
            <person name="Lapidus A."/>
            <person name="Del Rio T.G."/>
            <person name="Tice H."/>
            <person name="Dalin E."/>
            <person name="Bruce D.C."/>
            <person name="Goodwin L."/>
            <person name="Pitluck S."/>
            <person name="Sims D."/>
            <person name="Brettin T.S."/>
            <person name="Detter J.C."/>
            <person name="Han C.S."/>
            <person name="Larimer F."/>
            <person name="Hauser L."/>
            <person name="Land M."/>
            <person name="Ivanova N."/>
            <person name="Richardson P."/>
            <person name="Cavicchioli R."/>
            <person name="DasSarma S."/>
            <person name="Woese C.R."/>
            <person name="Kyrpides N.C."/>
        </authorList>
    </citation>
    <scope>NUCLEOTIDE SEQUENCE [LARGE SCALE GENOMIC DNA]</scope>
    <source>
        <strain evidence="8">ATCC 49239 / DSM 5036 / JCM 8891 / ACAM 34</strain>
    </source>
</reference>
<dbReference type="KEGG" id="hla:Hlac_1799"/>
<feature type="transmembrane region" description="Helical" evidence="5">
    <location>
        <begin position="182"/>
        <end position="200"/>
    </location>
</feature>
<dbReference type="InterPro" id="IPR004481">
    <property type="entry name" value="K/Na/Ca-exchanger"/>
</dbReference>
<dbReference type="PANTHER" id="PTHR10846:SF8">
    <property type="entry name" value="INNER MEMBRANE PROTEIN YRBG"/>
    <property type="match status" value="1"/>
</dbReference>
<dbReference type="HOGENOM" id="CLU_007948_0_3_2"/>
<feature type="transmembrane region" description="Helical" evidence="5">
    <location>
        <begin position="106"/>
        <end position="125"/>
    </location>
</feature>
<dbReference type="eggNOG" id="arCOG02881">
    <property type="taxonomic scope" value="Archaea"/>
</dbReference>
<dbReference type="GO" id="GO:0005886">
    <property type="term" value="C:plasma membrane"/>
    <property type="evidence" value="ECO:0007669"/>
    <property type="project" value="TreeGrafter"/>
</dbReference>
<dbReference type="InterPro" id="IPR044880">
    <property type="entry name" value="NCX_ion-bd_dom_sf"/>
</dbReference>
<evidence type="ECO:0000256" key="2">
    <source>
        <dbReference type="ARBA" id="ARBA00022692"/>
    </source>
</evidence>
<keyword evidence="4 5" id="KW-0472">Membrane</keyword>
<dbReference type="InterPro" id="IPR004837">
    <property type="entry name" value="NaCa_Exmemb"/>
</dbReference>
<gene>
    <name evidence="7" type="ordered locus">Hlac_1799</name>
</gene>
<dbReference type="GO" id="GO:0005262">
    <property type="term" value="F:calcium channel activity"/>
    <property type="evidence" value="ECO:0007669"/>
    <property type="project" value="TreeGrafter"/>
</dbReference>
<comment type="subcellular location">
    <subcellularLocation>
        <location evidence="1">Membrane</location>
        <topology evidence="1">Multi-pass membrane protein</topology>
    </subcellularLocation>
</comment>
<proteinExistence type="predicted"/>
<dbReference type="EMBL" id="CP001365">
    <property type="protein sequence ID" value="ACM57378.1"/>
    <property type="molecule type" value="Genomic_DNA"/>
</dbReference>
<evidence type="ECO:0000256" key="5">
    <source>
        <dbReference type="SAM" id="Phobius"/>
    </source>
</evidence>
<organism evidence="7 8">
    <name type="scientific">Halorubrum lacusprofundi (strain ATCC 49239 / DSM 5036 / JCM 8891 / ACAM 34)</name>
    <dbReference type="NCBI Taxonomy" id="416348"/>
    <lineage>
        <taxon>Archaea</taxon>
        <taxon>Methanobacteriati</taxon>
        <taxon>Methanobacteriota</taxon>
        <taxon>Stenosarchaea group</taxon>
        <taxon>Halobacteria</taxon>
        <taxon>Halobacteriales</taxon>
        <taxon>Haloferacaceae</taxon>
        <taxon>Halorubrum</taxon>
    </lineage>
</organism>
<evidence type="ECO:0000313" key="7">
    <source>
        <dbReference type="EMBL" id="ACM57378.1"/>
    </source>
</evidence>
<feature type="transmembrane region" description="Helical" evidence="5">
    <location>
        <begin position="215"/>
        <end position="238"/>
    </location>
</feature>
<feature type="transmembrane region" description="Helical" evidence="5">
    <location>
        <begin position="280"/>
        <end position="298"/>
    </location>
</feature>
<dbReference type="Pfam" id="PF01699">
    <property type="entry name" value="Na_Ca_ex"/>
    <property type="match status" value="2"/>
</dbReference>
<keyword evidence="8" id="KW-1185">Reference proteome</keyword>
<dbReference type="Proteomes" id="UP000000740">
    <property type="component" value="Chromosome 1"/>
</dbReference>
<dbReference type="GeneID" id="7399672"/>
<evidence type="ECO:0000256" key="4">
    <source>
        <dbReference type="ARBA" id="ARBA00023136"/>
    </source>
</evidence>
<dbReference type="Gene3D" id="1.20.1420.30">
    <property type="entry name" value="NCX, central ion-binding region"/>
    <property type="match status" value="1"/>
</dbReference>
<evidence type="ECO:0000256" key="3">
    <source>
        <dbReference type="ARBA" id="ARBA00022989"/>
    </source>
</evidence>
<sequence length="326" mass="33476">MTSGTAIVQVGVVVIAVLGLWIGARALVDATVRVARRFGVGELTIGLTIVAMGTSTPELVVTVDAALAGLGEIGVGNIIGSNAYNLAFILGAVSLLRVIPVERSLVHRDGAALVLSTLVGAAALFDRTVTGVEGALLAGLFVAYTAYLVRDERTARSIDTEYADSRVTGAIPDGLSERGRDALLLVGGLALVLVSGHFMVEAASTLARSAGVSDWAIGGTIVAAGTSTPELAVSLVAMRRGHVGMSVGNVVGSNVFNVLGIMGIAAFLRPLAVGGAAIETVLWLTVVTVVMVVALWSGRRLSRTEGALFVCSEVSRWTLGLLRIFG</sequence>
<dbReference type="NCBIfam" id="TIGR00367">
    <property type="entry name" value="calcium/sodium antiporter"/>
    <property type="match status" value="1"/>
</dbReference>
<feature type="transmembrane region" description="Helical" evidence="5">
    <location>
        <begin position="40"/>
        <end position="63"/>
    </location>
</feature>
<keyword evidence="3 5" id="KW-1133">Transmembrane helix</keyword>